<gene>
    <name evidence="1" type="ORF">CINCED_3A019562</name>
</gene>
<dbReference type="OrthoDB" id="6618499at2759"/>
<proteinExistence type="predicted"/>
<evidence type="ECO:0000313" key="1">
    <source>
        <dbReference type="EMBL" id="VVC26250.1"/>
    </source>
</evidence>
<accession>A0A5E4M271</accession>
<organism evidence="1 2">
    <name type="scientific">Cinara cedri</name>
    <dbReference type="NCBI Taxonomy" id="506608"/>
    <lineage>
        <taxon>Eukaryota</taxon>
        <taxon>Metazoa</taxon>
        <taxon>Ecdysozoa</taxon>
        <taxon>Arthropoda</taxon>
        <taxon>Hexapoda</taxon>
        <taxon>Insecta</taxon>
        <taxon>Pterygota</taxon>
        <taxon>Neoptera</taxon>
        <taxon>Paraneoptera</taxon>
        <taxon>Hemiptera</taxon>
        <taxon>Sternorrhyncha</taxon>
        <taxon>Aphidomorpha</taxon>
        <taxon>Aphidoidea</taxon>
        <taxon>Aphididae</taxon>
        <taxon>Lachninae</taxon>
        <taxon>Cinara</taxon>
    </lineage>
</organism>
<dbReference type="EMBL" id="CABPRJ010000028">
    <property type="protein sequence ID" value="VVC26250.1"/>
    <property type="molecule type" value="Genomic_DNA"/>
</dbReference>
<protein>
    <submittedName>
        <fullName evidence="1">Uncharacterized protein</fullName>
    </submittedName>
</protein>
<dbReference type="AlphaFoldDB" id="A0A5E4M271"/>
<sequence>MWKFIKELYLQYTSQTLNLRKLHIDFEIGAHEAVKEVFPNVQLIGCLFHLSQFWWRYIRQDIRMIRVYHTIILGKWLKMFFGLPILPYKIVKNGFVKLVGYCPDEDWLEFSDHKLNNYMQPNLIFPTNLRAEEPLINKRTINDPESFHRTFNIQLYSAHPPTHIHILILYLYFVIESLKEMLVETKSQWEEDLTVVGPEKDYCRMSLKWTSINAKCDNGEG</sequence>
<name>A0A5E4M271_9HEMI</name>
<reference evidence="1 2" key="1">
    <citation type="submission" date="2019-08" db="EMBL/GenBank/DDBJ databases">
        <authorList>
            <person name="Alioto T."/>
            <person name="Alioto T."/>
            <person name="Gomez Garrido J."/>
        </authorList>
    </citation>
    <scope>NUCLEOTIDE SEQUENCE [LARGE SCALE GENOMIC DNA]</scope>
</reference>
<evidence type="ECO:0000313" key="2">
    <source>
        <dbReference type="Proteomes" id="UP000325440"/>
    </source>
</evidence>
<dbReference type="Proteomes" id="UP000325440">
    <property type="component" value="Unassembled WGS sequence"/>
</dbReference>
<keyword evidence="2" id="KW-1185">Reference proteome</keyword>